<keyword evidence="1" id="KW-1133">Transmembrane helix</keyword>
<evidence type="ECO:0000313" key="2">
    <source>
        <dbReference type="EMBL" id="GGO30746.1"/>
    </source>
</evidence>
<keyword evidence="1" id="KW-0812">Transmembrane</keyword>
<evidence type="ECO:0000313" key="3">
    <source>
        <dbReference type="Proteomes" id="UP000598196"/>
    </source>
</evidence>
<dbReference type="EMBL" id="BMLP01000002">
    <property type="protein sequence ID" value="GGO30746.1"/>
    <property type="molecule type" value="Genomic_DNA"/>
</dbReference>
<gene>
    <name evidence="2" type="ORF">GCM10010991_15910</name>
</gene>
<dbReference type="Proteomes" id="UP000598196">
    <property type="component" value="Unassembled WGS sequence"/>
</dbReference>
<protein>
    <recommendedName>
        <fullName evidence="4">Integral membrane protein</fullName>
    </recommendedName>
</protein>
<dbReference type="Pfam" id="PF10003">
    <property type="entry name" value="DUF2244"/>
    <property type="match status" value="1"/>
</dbReference>
<comment type="caution">
    <text evidence="2">The sequence shown here is derived from an EMBL/GenBank/DDBJ whole genome shotgun (WGS) entry which is preliminary data.</text>
</comment>
<evidence type="ECO:0008006" key="4">
    <source>
        <dbReference type="Google" id="ProtNLM"/>
    </source>
</evidence>
<reference evidence="2 3" key="1">
    <citation type="journal article" date="2014" name="Int. J. Syst. Evol. Microbiol.">
        <title>Complete genome sequence of Corynebacterium casei LMG S-19264T (=DSM 44701T), isolated from a smear-ripened cheese.</title>
        <authorList>
            <consortium name="US DOE Joint Genome Institute (JGI-PGF)"/>
            <person name="Walter F."/>
            <person name="Albersmeier A."/>
            <person name="Kalinowski J."/>
            <person name="Ruckert C."/>
        </authorList>
    </citation>
    <scope>NUCLEOTIDE SEQUENCE [LARGE SCALE GENOMIC DNA]</scope>
    <source>
        <strain evidence="2 3">CGMCC 1.7029</strain>
    </source>
</reference>
<name>A0A918DCJ4_9RHOB</name>
<proteinExistence type="predicted"/>
<keyword evidence="1" id="KW-0472">Membrane</keyword>
<feature type="transmembrane region" description="Helical" evidence="1">
    <location>
        <begin position="6"/>
        <end position="33"/>
    </location>
</feature>
<dbReference type="InterPro" id="IPR019253">
    <property type="entry name" value="DUF2244_TM"/>
</dbReference>
<accession>A0A918DCJ4</accession>
<sequence>MISLPLLAVLGTPVLWALLPFLLTAIAALWWALERSYRDGAIFERLELAENQVRLQRDGPHGQRAEWQANPHWVVVTLYPKGGPVPHYLTLRGSGREVEIGAFLSEEERIALHDELRAALLRG</sequence>
<organism evidence="2 3">
    <name type="scientific">Gemmobacter aquaticus</name>
    <dbReference type="NCBI Taxonomy" id="490185"/>
    <lineage>
        <taxon>Bacteria</taxon>
        <taxon>Pseudomonadati</taxon>
        <taxon>Pseudomonadota</taxon>
        <taxon>Alphaproteobacteria</taxon>
        <taxon>Rhodobacterales</taxon>
        <taxon>Paracoccaceae</taxon>
        <taxon>Gemmobacter</taxon>
    </lineage>
</organism>
<keyword evidence="3" id="KW-1185">Reference proteome</keyword>
<evidence type="ECO:0000256" key="1">
    <source>
        <dbReference type="SAM" id="Phobius"/>
    </source>
</evidence>
<dbReference type="AlphaFoldDB" id="A0A918DCJ4"/>